<dbReference type="Pfam" id="PF13481">
    <property type="entry name" value="AAA_25"/>
    <property type="match status" value="1"/>
</dbReference>
<keyword evidence="3" id="KW-1185">Reference proteome</keyword>
<dbReference type="InterPro" id="IPR027417">
    <property type="entry name" value="P-loop_NTPase"/>
</dbReference>
<evidence type="ECO:0000313" key="2">
    <source>
        <dbReference type="EMBL" id="MSS92015.1"/>
    </source>
</evidence>
<protein>
    <submittedName>
        <fullName evidence="2">AAA family ATPase</fullName>
    </submittedName>
</protein>
<dbReference type="GeneID" id="86056933"/>
<dbReference type="Proteomes" id="UP000436047">
    <property type="component" value="Unassembled WGS sequence"/>
</dbReference>
<proteinExistence type="predicted"/>
<dbReference type="SUPFAM" id="SSF52540">
    <property type="entry name" value="P-loop containing nucleoside triphosphate hydrolases"/>
    <property type="match status" value="1"/>
</dbReference>
<accession>A0A6N7WQD4</accession>
<dbReference type="GO" id="GO:0006260">
    <property type="term" value="P:DNA replication"/>
    <property type="evidence" value="ECO:0007669"/>
    <property type="project" value="InterPro"/>
</dbReference>
<dbReference type="Pfam" id="PF13154">
    <property type="entry name" value="DUF3991"/>
    <property type="match status" value="1"/>
</dbReference>
<dbReference type="EMBL" id="VUMI01000103">
    <property type="protein sequence ID" value="MSS92015.1"/>
    <property type="molecule type" value="Genomic_DNA"/>
</dbReference>
<feature type="domain" description="DUF3991" evidence="1">
    <location>
        <begin position="112"/>
        <end position="181"/>
    </location>
</feature>
<gene>
    <name evidence="2" type="ORF">FYJ45_28570</name>
</gene>
<dbReference type="InterPro" id="IPR034154">
    <property type="entry name" value="TOPRIM_DnaG/twinkle"/>
</dbReference>
<sequence>MNYTQAQIDRANAVSLEDFLRTQGETLIKSGREYRWKEHDSLTVRGNKWFRHSQSKGGYPIDFVMEFYGKSFPEAVQMLTGENGEGQTEATTAPPTEFHLPLHNRTADRAIQYLCESRGLNKTLVEAFLLSGDIYEDAKRHNVVFVGRDRSGTPRYAHVRGTADPFRQDITGSDKSYPFRYEGNSNQLFVFEAPIDLLSFICLYPQDWQTRSYLALGGVSGKALDRFLSDRRDTRKVFLCLDSDTAGSEACTRLAQDIPSEIAVIRLVPARKDWNDVLRQQGDIPSRKFIAETITLRELPTAQPVPMLRMADVELTSVDWLWFPYIPFGKLTIIQGNPGEGKTYFAMRLAAACTNRKPLPGMETIDPFNIIYQTAEDGLGDTVKPRLIEADADLERVLVIDDRDTPLTLADERIARAIRENNARLVIIDPVQAFLGADVDMNRANEVRPIFRSLGDIAQATGCAIVLIGHLNKAAGTQ</sequence>
<dbReference type="Gene3D" id="3.90.580.10">
    <property type="entry name" value="Zinc finger, CHC2-type domain"/>
    <property type="match status" value="1"/>
</dbReference>
<dbReference type="InterPro" id="IPR036977">
    <property type="entry name" value="DNA_primase_Znf_CHC2"/>
</dbReference>
<dbReference type="SUPFAM" id="SSF56731">
    <property type="entry name" value="DNA primase core"/>
    <property type="match status" value="1"/>
</dbReference>
<evidence type="ECO:0000259" key="1">
    <source>
        <dbReference type="Pfam" id="PF13154"/>
    </source>
</evidence>
<dbReference type="Pfam" id="PF13155">
    <property type="entry name" value="Toprim_2"/>
    <property type="match status" value="1"/>
</dbReference>
<dbReference type="GO" id="GO:0003677">
    <property type="term" value="F:DNA binding"/>
    <property type="evidence" value="ECO:0007669"/>
    <property type="project" value="InterPro"/>
</dbReference>
<name>A0A6N7WQD4_9FIRM</name>
<dbReference type="Gene3D" id="3.40.50.300">
    <property type="entry name" value="P-loop containing nucleotide triphosphate hydrolases"/>
    <property type="match status" value="1"/>
</dbReference>
<reference evidence="2 3" key="1">
    <citation type="submission" date="2019-08" db="EMBL/GenBank/DDBJ databases">
        <title>In-depth cultivation of the pig gut microbiome towards novel bacterial diversity and tailored functional studies.</title>
        <authorList>
            <person name="Wylensek D."/>
            <person name="Hitch T.C.A."/>
            <person name="Clavel T."/>
        </authorList>
    </citation>
    <scope>NUCLEOTIDE SEQUENCE [LARGE SCALE GENOMIC DNA]</scope>
    <source>
        <strain evidence="2 3">WCA-389-WT-23B</strain>
    </source>
</reference>
<organism evidence="2 3">
    <name type="scientific">Eisenbergiella porci</name>
    <dbReference type="NCBI Taxonomy" id="2652274"/>
    <lineage>
        <taxon>Bacteria</taxon>
        <taxon>Bacillati</taxon>
        <taxon>Bacillota</taxon>
        <taxon>Clostridia</taxon>
        <taxon>Lachnospirales</taxon>
        <taxon>Lachnospiraceae</taxon>
        <taxon>Eisenbergiella</taxon>
    </lineage>
</organism>
<dbReference type="AlphaFoldDB" id="A0A6N7WQD4"/>
<dbReference type="RefSeq" id="WP_154468341.1">
    <property type="nucleotide sequence ID" value="NZ_VUMI01000103.1"/>
</dbReference>
<evidence type="ECO:0000313" key="3">
    <source>
        <dbReference type="Proteomes" id="UP000436047"/>
    </source>
</evidence>
<feature type="non-terminal residue" evidence="2">
    <location>
        <position position="478"/>
    </location>
</feature>
<dbReference type="CDD" id="cd01029">
    <property type="entry name" value="TOPRIM_primases"/>
    <property type="match status" value="1"/>
</dbReference>
<dbReference type="Gene3D" id="3.40.1360.10">
    <property type="match status" value="1"/>
</dbReference>
<comment type="caution">
    <text evidence="2">The sequence shown here is derived from an EMBL/GenBank/DDBJ whole genome shotgun (WGS) entry which is preliminary data.</text>
</comment>
<dbReference type="SUPFAM" id="SSF57783">
    <property type="entry name" value="Zinc beta-ribbon"/>
    <property type="match status" value="1"/>
</dbReference>
<dbReference type="GO" id="GO:0008270">
    <property type="term" value="F:zinc ion binding"/>
    <property type="evidence" value="ECO:0007669"/>
    <property type="project" value="InterPro"/>
</dbReference>
<dbReference type="InterPro" id="IPR025054">
    <property type="entry name" value="DUF3991"/>
</dbReference>